<dbReference type="Proteomes" id="UP000887579">
    <property type="component" value="Unplaced"/>
</dbReference>
<reference evidence="2" key="1">
    <citation type="submission" date="2022-11" db="UniProtKB">
        <authorList>
            <consortium name="WormBaseParasite"/>
        </authorList>
    </citation>
    <scope>IDENTIFICATION</scope>
</reference>
<sequence length="602" mass="69092">MVKDPIDFFCFKYPHTCGNKFRNEFIEASKRHGIKNVSFIGETKSLLLQALTLFSHTLQNNDVFWIIKHEFGTMFCFVWKYDETNGWIFKAHYLQEKSRAGNPYKKQQILTEDLQRLKNQIKETEIVPFLFVFTSLEIEKSSEKKFSKVFPCKDFLFYRNKEIIRAINSSLKYARCLSGEKEFKKYKSSEIIEGLFEVKMDEKVIIKTKPFCVLPFVESLVIGNTGCNSLKIYVNNEHTETIPLKIKGMCEIKLTIDLFGLYNVTVNSPFKNKSQPLPVLANSYSTMFGNPSFILENDESVPETGGLLNFEVDKTDSATLTNLYVEGEVYRNFTTPKGLALIINNRIFDKQDERHGTEIDGKNIRQLLTKLGYKVEDTRHNLSADMMIRAAVRFANMKNQKFYDSCAVVVLTHGKYDYLCVSDGSLVNVHQFMQCFNSTNAPLLGKPKLFFLQACRGSSQDPGIDATDTGSVNVVKLETSSLSEYQISTSSMPLQSLTETDSQNLSNNAEKQPTEADMLVAFATTPQYVSWRNTSEGSWFIQSICEIFSEHSKNEDICSLLTRVNRRVAQVYQSSENKRKQIPEFVNRLQKRFYFFPGIQQD</sequence>
<organism evidence="1 2">
    <name type="scientific">Panagrolaimus sp. ES5</name>
    <dbReference type="NCBI Taxonomy" id="591445"/>
    <lineage>
        <taxon>Eukaryota</taxon>
        <taxon>Metazoa</taxon>
        <taxon>Ecdysozoa</taxon>
        <taxon>Nematoda</taxon>
        <taxon>Chromadorea</taxon>
        <taxon>Rhabditida</taxon>
        <taxon>Tylenchina</taxon>
        <taxon>Panagrolaimomorpha</taxon>
        <taxon>Panagrolaimoidea</taxon>
        <taxon>Panagrolaimidae</taxon>
        <taxon>Panagrolaimus</taxon>
    </lineage>
</organism>
<evidence type="ECO:0000313" key="1">
    <source>
        <dbReference type="Proteomes" id="UP000887579"/>
    </source>
</evidence>
<evidence type="ECO:0000313" key="2">
    <source>
        <dbReference type="WBParaSite" id="ES5_v2.g11660.t1"/>
    </source>
</evidence>
<accession>A0AC34F3T3</accession>
<protein>
    <submittedName>
        <fullName evidence="2">Caspase-8</fullName>
    </submittedName>
</protein>
<name>A0AC34F3T3_9BILA</name>
<dbReference type="WBParaSite" id="ES5_v2.g11660.t1">
    <property type="protein sequence ID" value="ES5_v2.g11660.t1"/>
    <property type="gene ID" value="ES5_v2.g11660"/>
</dbReference>
<proteinExistence type="predicted"/>